<dbReference type="AlphaFoldDB" id="A0A1I7WAW9"/>
<name>A0A1I7WAW9_HETBA</name>
<sequence length="66" mass="7761">MLIFEFVWVFINKRNNSNFQISLCFYDSCNTLYHINQQINVSLIRKSYIFSSIRCSIAISILADGF</sequence>
<accession>A0A1I7WAW9</accession>
<dbReference type="Proteomes" id="UP000095283">
    <property type="component" value="Unplaced"/>
</dbReference>
<keyword evidence="1" id="KW-1185">Reference proteome</keyword>
<protein>
    <submittedName>
        <fullName evidence="2">7TM_GPCR_Srx domain-containing protein</fullName>
    </submittedName>
</protein>
<evidence type="ECO:0000313" key="1">
    <source>
        <dbReference type="Proteomes" id="UP000095283"/>
    </source>
</evidence>
<evidence type="ECO:0000313" key="2">
    <source>
        <dbReference type="WBParaSite" id="Hba_01842"/>
    </source>
</evidence>
<reference evidence="2" key="1">
    <citation type="submission" date="2016-11" db="UniProtKB">
        <authorList>
            <consortium name="WormBaseParasite"/>
        </authorList>
    </citation>
    <scope>IDENTIFICATION</scope>
</reference>
<organism evidence="1 2">
    <name type="scientific">Heterorhabditis bacteriophora</name>
    <name type="common">Entomopathogenic nematode worm</name>
    <dbReference type="NCBI Taxonomy" id="37862"/>
    <lineage>
        <taxon>Eukaryota</taxon>
        <taxon>Metazoa</taxon>
        <taxon>Ecdysozoa</taxon>
        <taxon>Nematoda</taxon>
        <taxon>Chromadorea</taxon>
        <taxon>Rhabditida</taxon>
        <taxon>Rhabditina</taxon>
        <taxon>Rhabditomorpha</taxon>
        <taxon>Strongyloidea</taxon>
        <taxon>Heterorhabditidae</taxon>
        <taxon>Heterorhabditis</taxon>
    </lineage>
</organism>
<proteinExistence type="predicted"/>
<dbReference type="WBParaSite" id="Hba_01842">
    <property type="protein sequence ID" value="Hba_01842"/>
    <property type="gene ID" value="Hba_01842"/>
</dbReference>